<reference evidence="1" key="1">
    <citation type="journal article" date="2020" name="Cell">
        <title>Large-Scale Comparative Analyses of Tick Genomes Elucidate Their Genetic Diversity and Vector Capacities.</title>
        <authorList>
            <consortium name="Tick Genome and Microbiome Consortium (TIGMIC)"/>
            <person name="Jia N."/>
            <person name="Wang J."/>
            <person name="Shi W."/>
            <person name="Du L."/>
            <person name="Sun Y."/>
            <person name="Zhan W."/>
            <person name="Jiang J.F."/>
            <person name="Wang Q."/>
            <person name="Zhang B."/>
            <person name="Ji P."/>
            <person name="Bell-Sakyi L."/>
            <person name="Cui X.M."/>
            <person name="Yuan T.T."/>
            <person name="Jiang B.G."/>
            <person name="Yang W.F."/>
            <person name="Lam T.T."/>
            <person name="Chang Q.C."/>
            <person name="Ding S.J."/>
            <person name="Wang X.J."/>
            <person name="Zhu J.G."/>
            <person name="Ruan X.D."/>
            <person name="Zhao L."/>
            <person name="Wei J.T."/>
            <person name="Ye R.Z."/>
            <person name="Que T.C."/>
            <person name="Du C.H."/>
            <person name="Zhou Y.H."/>
            <person name="Cheng J.X."/>
            <person name="Dai P.F."/>
            <person name="Guo W.B."/>
            <person name="Han X.H."/>
            <person name="Huang E.J."/>
            <person name="Li L.F."/>
            <person name="Wei W."/>
            <person name="Gao Y.C."/>
            <person name="Liu J.Z."/>
            <person name="Shao H.Z."/>
            <person name="Wang X."/>
            <person name="Wang C.C."/>
            <person name="Yang T.C."/>
            <person name="Huo Q.B."/>
            <person name="Li W."/>
            <person name="Chen H.Y."/>
            <person name="Chen S.E."/>
            <person name="Zhou L.G."/>
            <person name="Ni X.B."/>
            <person name="Tian J.H."/>
            <person name="Sheng Y."/>
            <person name="Liu T."/>
            <person name="Pan Y.S."/>
            <person name="Xia L.Y."/>
            <person name="Li J."/>
            <person name="Zhao F."/>
            <person name="Cao W.C."/>
        </authorList>
    </citation>
    <scope>NUCLEOTIDE SEQUENCE</scope>
    <source>
        <strain evidence="1">Rsan-2018</strain>
    </source>
</reference>
<keyword evidence="2" id="KW-1185">Reference proteome</keyword>
<dbReference type="AlphaFoldDB" id="A0A9D4PE39"/>
<gene>
    <name evidence="1" type="ORF">HPB52_013037</name>
</gene>
<name>A0A9D4PE39_RHISA</name>
<dbReference type="Proteomes" id="UP000821837">
    <property type="component" value="Unassembled WGS sequence"/>
</dbReference>
<protein>
    <submittedName>
        <fullName evidence="1">Uncharacterized protein</fullName>
    </submittedName>
</protein>
<organism evidence="1 2">
    <name type="scientific">Rhipicephalus sanguineus</name>
    <name type="common">Brown dog tick</name>
    <name type="synonym">Ixodes sanguineus</name>
    <dbReference type="NCBI Taxonomy" id="34632"/>
    <lineage>
        <taxon>Eukaryota</taxon>
        <taxon>Metazoa</taxon>
        <taxon>Ecdysozoa</taxon>
        <taxon>Arthropoda</taxon>
        <taxon>Chelicerata</taxon>
        <taxon>Arachnida</taxon>
        <taxon>Acari</taxon>
        <taxon>Parasitiformes</taxon>
        <taxon>Ixodida</taxon>
        <taxon>Ixodoidea</taxon>
        <taxon>Ixodidae</taxon>
        <taxon>Rhipicephalinae</taxon>
        <taxon>Rhipicephalus</taxon>
        <taxon>Rhipicephalus</taxon>
    </lineage>
</organism>
<sequence>MHPQLQDLVEGKQFANLAELAKAADGLMERYWRRFQYKPPPPPTDQVARDLAFQPSVNVAGLSGARPGVTMAAAAAPLQHPSAASYWPLHPAAIQPSYHRDQLHRLCVVDGRGTRWRECRVSSEGARGNTGGGR</sequence>
<accession>A0A9D4PE39</accession>
<dbReference type="EMBL" id="JABSTV010001255">
    <property type="protein sequence ID" value="KAH7935744.1"/>
    <property type="molecule type" value="Genomic_DNA"/>
</dbReference>
<proteinExistence type="predicted"/>
<evidence type="ECO:0000313" key="2">
    <source>
        <dbReference type="Proteomes" id="UP000821837"/>
    </source>
</evidence>
<comment type="caution">
    <text evidence="1">The sequence shown here is derived from an EMBL/GenBank/DDBJ whole genome shotgun (WGS) entry which is preliminary data.</text>
</comment>
<reference evidence="1" key="2">
    <citation type="submission" date="2021-09" db="EMBL/GenBank/DDBJ databases">
        <authorList>
            <person name="Jia N."/>
            <person name="Wang J."/>
            <person name="Shi W."/>
            <person name="Du L."/>
            <person name="Sun Y."/>
            <person name="Zhan W."/>
            <person name="Jiang J."/>
            <person name="Wang Q."/>
            <person name="Zhang B."/>
            <person name="Ji P."/>
            <person name="Sakyi L.B."/>
            <person name="Cui X."/>
            <person name="Yuan T."/>
            <person name="Jiang B."/>
            <person name="Yang W."/>
            <person name="Lam T.T.-Y."/>
            <person name="Chang Q."/>
            <person name="Ding S."/>
            <person name="Wang X."/>
            <person name="Zhu J."/>
            <person name="Ruan X."/>
            <person name="Zhao L."/>
            <person name="Wei J."/>
            <person name="Que T."/>
            <person name="Du C."/>
            <person name="Cheng J."/>
            <person name="Dai P."/>
            <person name="Han X."/>
            <person name="Huang E."/>
            <person name="Gao Y."/>
            <person name="Liu J."/>
            <person name="Shao H."/>
            <person name="Ye R."/>
            <person name="Li L."/>
            <person name="Wei W."/>
            <person name="Wang X."/>
            <person name="Wang C."/>
            <person name="Huo Q."/>
            <person name="Li W."/>
            <person name="Guo W."/>
            <person name="Chen H."/>
            <person name="Chen S."/>
            <person name="Zhou L."/>
            <person name="Zhou L."/>
            <person name="Ni X."/>
            <person name="Tian J."/>
            <person name="Zhou Y."/>
            <person name="Sheng Y."/>
            <person name="Liu T."/>
            <person name="Pan Y."/>
            <person name="Xia L."/>
            <person name="Li J."/>
            <person name="Zhao F."/>
            <person name="Cao W."/>
        </authorList>
    </citation>
    <scope>NUCLEOTIDE SEQUENCE</scope>
    <source>
        <strain evidence="1">Rsan-2018</strain>
        <tissue evidence="1">Larvae</tissue>
    </source>
</reference>
<evidence type="ECO:0000313" key="1">
    <source>
        <dbReference type="EMBL" id="KAH7935744.1"/>
    </source>
</evidence>
<dbReference type="VEuPathDB" id="VectorBase:RSAN_025951"/>